<organism evidence="1 2">
    <name type="scientific">Nonomuraea dietziae</name>
    <dbReference type="NCBI Taxonomy" id="65515"/>
    <lineage>
        <taxon>Bacteria</taxon>
        <taxon>Bacillati</taxon>
        <taxon>Actinomycetota</taxon>
        <taxon>Actinomycetes</taxon>
        <taxon>Streptosporangiales</taxon>
        <taxon>Streptosporangiaceae</taxon>
        <taxon>Nonomuraea</taxon>
    </lineage>
</organism>
<gene>
    <name evidence="1" type="ORF">FHR33_003359</name>
</gene>
<evidence type="ECO:0008006" key="3">
    <source>
        <dbReference type="Google" id="ProtNLM"/>
    </source>
</evidence>
<sequence length="344" mass="36532">MSGPGPEAYFEIRNDLADGLLKGSHQLAGVPETDRATVLRAALDAVPEASAMLRPYPVLFADGESSASRVAFSCLSAAATFPRATRGRLADLGALTAILFGIDDIADGIAGEWSEGEVSAFFAELLAILSGDAGADPSEEPVGQILAAWTQWCARFHAYAGAEVHSPNLVRQMDIAFAAMARERAWAAGVEPWPSYDGYLANGLLTILYPTWWAAALAMCGPAPANAEHWTAIEPMTHLGASSMRLANDIRSFEREKSEGKPNSISILQASGIGAAAAVRRVTAHIDEIDAAFRGEVAQVSGELAEIAEGQLRSVSFNGRWYMTRDTHAYTVRDLAGEAGLRPG</sequence>
<comment type="caution">
    <text evidence="1">The sequence shown here is derived from an EMBL/GenBank/DDBJ whole genome shotgun (WGS) entry which is preliminary data.</text>
</comment>
<reference evidence="1 2" key="1">
    <citation type="submission" date="2020-08" db="EMBL/GenBank/DDBJ databases">
        <title>Sequencing the genomes of 1000 actinobacteria strains.</title>
        <authorList>
            <person name="Klenk H.-P."/>
        </authorList>
    </citation>
    <scope>NUCLEOTIDE SEQUENCE [LARGE SCALE GENOMIC DNA]</scope>
    <source>
        <strain evidence="1 2">DSM 44320</strain>
    </source>
</reference>
<name>A0A7W5V276_9ACTN</name>
<dbReference type="EMBL" id="JACIBV010000001">
    <property type="protein sequence ID" value="MBB3727499.1"/>
    <property type="molecule type" value="Genomic_DNA"/>
</dbReference>
<protein>
    <recommendedName>
        <fullName evidence="3">Terpene synthase</fullName>
    </recommendedName>
</protein>
<dbReference type="InterPro" id="IPR008949">
    <property type="entry name" value="Isoprenoid_synthase_dom_sf"/>
</dbReference>
<evidence type="ECO:0000313" key="1">
    <source>
        <dbReference type="EMBL" id="MBB3727499.1"/>
    </source>
</evidence>
<dbReference type="Proteomes" id="UP000579945">
    <property type="component" value="Unassembled WGS sequence"/>
</dbReference>
<dbReference type="RefSeq" id="WP_183648149.1">
    <property type="nucleotide sequence ID" value="NZ_BAAAXX010000087.1"/>
</dbReference>
<dbReference type="GeneID" id="95389795"/>
<proteinExistence type="predicted"/>
<dbReference type="SUPFAM" id="SSF48576">
    <property type="entry name" value="Terpenoid synthases"/>
    <property type="match status" value="1"/>
</dbReference>
<dbReference type="Gene3D" id="1.10.600.10">
    <property type="entry name" value="Farnesyl Diphosphate Synthase"/>
    <property type="match status" value="1"/>
</dbReference>
<dbReference type="AlphaFoldDB" id="A0A7W5V276"/>
<keyword evidence="2" id="KW-1185">Reference proteome</keyword>
<accession>A0A7W5V276</accession>
<dbReference type="Pfam" id="PF19086">
    <property type="entry name" value="Terpene_syn_C_2"/>
    <property type="match status" value="1"/>
</dbReference>
<evidence type="ECO:0000313" key="2">
    <source>
        <dbReference type="Proteomes" id="UP000579945"/>
    </source>
</evidence>